<reference evidence="1 2" key="1">
    <citation type="journal article" date="2021" name="Sci. Rep.">
        <title>The genome of the diatom Chaetoceros tenuissimus carries an ancient integrated fragment of an extant virus.</title>
        <authorList>
            <person name="Hongo Y."/>
            <person name="Kimura K."/>
            <person name="Takaki Y."/>
            <person name="Yoshida Y."/>
            <person name="Baba S."/>
            <person name="Kobayashi G."/>
            <person name="Nagasaki K."/>
            <person name="Hano T."/>
            <person name="Tomaru Y."/>
        </authorList>
    </citation>
    <scope>NUCLEOTIDE SEQUENCE [LARGE SCALE GENOMIC DNA]</scope>
    <source>
        <strain evidence="1 2">NIES-3715</strain>
    </source>
</reference>
<accession>A0AAD3CPS2</accession>
<evidence type="ECO:0000313" key="1">
    <source>
        <dbReference type="EMBL" id="GFH49913.1"/>
    </source>
</evidence>
<proteinExistence type="predicted"/>
<dbReference type="InterPro" id="IPR036770">
    <property type="entry name" value="Ankyrin_rpt-contain_sf"/>
</dbReference>
<dbReference type="Gene3D" id="1.25.40.20">
    <property type="entry name" value="Ankyrin repeat-containing domain"/>
    <property type="match status" value="1"/>
</dbReference>
<dbReference type="AlphaFoldDB" id="A0AAD3CPS2"/>
<gene>
    <name evidence="1" type="ORF">CTEN210_06389</name>
</gene>
<evidence type="ECO:0000313" key="2">
    <source>
        <dbReference type="Proteomes" id="UP001054902"/>
    </source>
</evidence>
<dbReference type="EMBL" id="BLLK01000038">
    <property type="protein sequence ID" value="GFH49913.1"/>
    <property type="molecule type" value="Genomic_DNA"/>
</dbReference>
<keyword evidence="2" id="KW-1185">Reference proteome</keyword>
<protein>
    <submittedName>
        <fullName evidence="1">Uncharacterized protein</fullName>
    </submittedName>
</protein>
<comment type="caution">
    <text evidence="1">The sequence shown here is derived from an EMBL/GenBank/DDBJ whole genome shotgun (WGS) entry which is preliminary data.</text>
</comment>
<sequence length="386" mass="44538">MDFSTLENHLHFIKHIDSNGEWKDKKYRDEVMKIVQACNKKLEDALGKSMHRLEEHRPSIPVVEKVVKMFPATLSYRDNRGRLPIHKAAEEFSNAIEYVPVLAKQWIKQKVGGKNLAAFLRGGLLVVDPDDDNKWNALQCVCYNYRKEKERFDVLKDLQQSGLLLKKDIQEQSLLFVALHDISSRTSEIFDFFTSWDPSALLESRYKGKSLLYSVCNEFYNESVLFLVLDAGFRHYPRVGGFLFIEEDEEGNTPLDNACTSYGEDKVMTILQKILSCRRDFPILHFICFEAPERKGLFFNAFPWAYHLRDDDGRSLHQAILAAGPGAMEENDHLLASISDDQIREKDPKTTLYPFAAMAVGEHADLNKCYYLLRRQPSVLDERSRS</sequence>
<name>A0AAD3CPS2_9STRA</name>
<dbReference type="Proteomes" id="UP001054902">
    <property type="component" value="Unassembled WGS sequence"/>
</dbReference>
<organism evidence="1 2">
    <name type="scientific">Chaetoceros tenuissimus</name>
    <dbReference type="NCBI Taxonomy" id="426638"/>
    <lineage>
        <taxon>Eukaryota</taxon>
        <taxon>Sar</taxon>
        <taxon>Stramenopiles</taxon>
        <taxon>Ochrophyta</taxon>
        <taxon>Bacillariophyta</taxon>
        <taxon>Coscinodiscophyceae</taxon>
        <taxon>Chaetocerotophycidae</taxon>
        <taxon>Chaetocerotales</taxon>
        <taxon>Chaetocerotaceae</taxon>
        <taxon>Chaetoceros</taxon>
    </lineage>
</organism>